<dbReference type="SMART" id="SM00458">
    <property type="entry name" value="RICIN"/>
    <property type="match status" value="1"/>
</dbReference>
<proteinExistence type="predicted"/>
<dbReference type="InterPro" id="IPR035992">
    <property type="entry name" value="Ricin_B-like_lectins"/>
</dbReference>
<feature type="compositionally biased region" description="Low complexity" evidence="1">
    <location>
        <begin position="129"/>
        <end position="155"/>
    </location>
</feature>
<evidence type="ECO:0000313" key="5">
    <source>
        <dbReference type="Proteomes" id="UP000002357"/>
    </source>
</evidence>
<dbReference type="CDD" id="cd00161">
    <property type="entry name" value="beta-trefoil_Ricin-like"/>
    <property type="match status" value="1"/>
</dbReference>
<dbReference type="EMBL" id="CM000913">
    <property type="protein sequence ID" value="EFG05452.1"/>
    <property type="molecule type" value="Genomic_DNA"/>
</dbReference>
<dbReference type="eggNOG" id="COG1470">
    <property type="taxonomic scope" value="Bacteria"/>
</dbReference>
<name>E2Q8C0_STRCL</name>
<evidence type="ECO:0000256" key="2">
    <source>
        <dbReference type="SAM" id="Phobius"/>
    </source>
</evidence>
<dbReference type="Gene3D" id="2.80.10.50">
    <property type="match status" value="2"/>
</dbReference>
<dbReference type="RefSeq" id="WP_003959484.1">
    <property type="nucleotide sequence ID" value="NZ_CM000913.1"/>
</dbReference>
<gene>
    <name evidence="4" type="ORF">SCLAV_0376</name>
</gene>
<organism evidence="4 5">
    <name type="scientific">Streptomyces clavuligerus</name>
    <dbReference type="NCBI Taxonomy" id="1901"/>
    <lineage>
        <taxon>Bacteria</taxon>
        <taxon>Bacillati</taxon>
        <taxon>Actinomycetota</taxon>
        <taxon>Actinomycetes</taxon>
        <taxon>Kitasatosporales</taxon>
        <taxon>Streptomycetaceae</taxon>
        <taxon>Streptomyces</taxon>
    </lineage>
</organism>
<feature type="domain" description="Ricin B lectin" evidence="3">
    <location>
        <begin position="321"/>
        <end position="472"/>
    </location>
</feature>
<feature type="compositionally biased region" description="Low complexity" evidence="1">
    <location>
        <begin position="79"/>
        <end position="111"/>
    </location>
</feature>
<evidence type="ECO:0000256" key="1">
    <source>
        <dbReference type="SAM" id="MobiDB-lite"/>
    </source>
</evidence>
<dbReference type="SUPFAM" id="SSF50370">
    <property type="entry name" value="Ricin B-like lectins"/>
    <property type="match status" value="1"/>
</dbReference>
<evidence type="ECO:0000313" key="4">
    <source>
        <dbReference type="EMBL" id="EFG05452.1"/>
    </source>
</evidence>
<dbReference type="OrthoDB" id="3444343at2"/>
<dbReference type="PROSITE" id="PS50231">
    <property type="entry name" value="RICIN_B_LECTIN"/>
    <property type="match status" value="1"/>
</dbReference>
<feature type="compositionally biased region" description="Basic and acidic residues" evidence="1">
    <location>
        <begin position="112"/>
        <end position="122"/>
    </location>
</feature>
<dbReference type="GeneID" id="93732924"/>
<feature type="compositionally biased region" description="Gly residues" evidence="1">
    <location>
        <begin position="31"/>
        <end position="43"/>
    </location>
</feature>
<dbReference type="InterPro" id="IPR000772">
    <property type="entry name" value="Ricin_B_lectin"/>
</dbReference>
<feature type="transmembrane region" description="Helical" evidence="2">
    <location>
        <begin position="176"/>
        <end position="197"/>
    </location>
</feature>
<feature type="compositionally biased region" description="Basic and acidic residues" evidence="1">
    <location>
        <begin position="240"/>
        <end position="255"/>
    </location>
</feature>
<dbReference type="Pfam" id="PF14200">
    <property type="entry name" value="RicinB_lectin_2"/>
    <property type="match status" value="1"/>
</dbReference>
<dbReference type="Proteomes" id="UP000002357">
    <property type="component" value="Chromosome"/>
</dbReference>
<feature type="region of interest" description="Disordered" evidence="1">
    <location>
        <begin position="1"/>
        <end position="176"/>
    </location>
</feature>
<evidence type="ECO:0000259" key="3">
    <source>
        <dbReference type="SMART" id="SM00458"/>
    </source>
</evidence>
<keyword evidence="2" id="KW-0472">Membrane</keyword>
<keyword evidence="2" id="KW-1133">Transmembrane helix</keyword>
<keyword evidence="2" id="KW-0812">Transmembrane</keyword>
<protein>
    <submittedName>
        <fullName evidence="4">Hydrolytic protein</fullName>
    </submittedName>
</protein>
<accession>E2Q8C0</accession>
<dbReference type="AlphaFoldDB" id="E2Q8C0"/>
<feature type="region of interest" description="Disordered" evidence="1">
    <location>
        <begin position="202"/>
        <end position="313"/>
    </location>
</feature>
<reference evidence="4 5" key="1">
    <citation type="journal article" date="2010" name="Genome Biol. Evol.">
        <title>The sequence of a 1.8-mb bacterial linear plasmid reveals a rich evolutionary reservoir of secondary metabolic pathways.</title>
        <authorList>
            <person name="Medema M.H."/>
            <person name="Trefzer A."/>
            <person name="Kovalchuk A."/>
            <person name="van den Berg M."/>
            <person name="Mueller U."/>
            <person name="Heijne W."/>
            <person name="Wu L."/>
            <person name="Alam M.T."/>
            <person name="Ronning C.M."/>
            <person name="Nierman W.C."/>
            <person name="Bovenberg R.A.L."/>
            <person name="Breitling R."/>
            <person name="Takano E."/>
        </authorList>
    </citation>
    <scope>NUCLEOTIDE SEQUENCE [LARGE SCALE GENOMIC DNA]</scope>
    <source>
        <strain evidence="5">ATCC 27064 / DSM 738 / JCM 4710 / NBRC 13307 / NCIMB 12785 / NRRL 3585 / VKM Ac-602</strain>
    </source>
</reference>
<feature type="compositionally biased region" description="Low complexity" evidence="1">
    <location>
        <begin position="47"/>
        <end position="60"/>
    </location>
</feature>
<feature type="compositionally biased region" description="Low complexity" evidence="1">
    <location>
        <begin position="227"/>
        <end position="238"/>
    </location>
</feature>
<sequence length="474" mass="47857">MSDQHKASGEPSARQAGSAAAPGTETVTAGPVGGTGSAPGTGGQVPAAGAGETAGAAGTTRSPASRDTGSGAVGGAGAQSGSAGASEAEDAGTGSAEAGDAATADAQAADAKPGDTRAEGTRSDGVNGAAGKADGVRAAGGARAWKGRRGIAAAAGPGGDGAAPDDDAPGRPGKPVLAGAAMVGAILVAIPLLVMAVGRDEEKKAVSTGAAENILRDEDDPAGAFVAEAAPSASSSRARATKEAEAAEERARSQRTEQAAPKPQADPGKTGSGKTDPGTAAAEPRDDKPTAARPRTGADPQKKRAGRRVAQSAPVRTPPLTRVLIKNNTNGTCVDIPGYSSGRPDTEVHHFTCNNTSGDNQLWNVEKRYNSAGPGGAPLYQIRNVMDSMCLDLPGNHGVGEATMVTEYPCNGTTGDNQLWWLDKQADGKYWIRNFASNNQCLDSYSNSETERQLLIWPCAPESQNNHEWIFTRS</sequence>
<dbReference type="KEGG" id="sclf:BB341_25920"/>
<keyword evidence="5" id="KW-1185">Reference proteome</keyword>